<dbReference type="GO" id="GO:0005524">
    <property type="term" value="F:ATP binding"/>
    <property type="evidence" value="ECO:0007669"/>
    <property type="project" value="UniProtKB-KW"/>
</dbReference>
<keyword evidence="3" id="KW-0067">ATP-binding</keyword>
<dbReference type="EMBL" id="JAGTXO010000041">
    <property type="protein sequence ID" value="KAG8459383.1"/>
    <property type="molecule type" value="Genomic_DNA"/>
</dbReference>
<dbReference type="PANTHER" id="PTHR12241">
    <property type="entry name" value="TUBULIN POLYGLUTAMYLASE"/>
    <property type="match status" value="1"/>
</dbReference>
<dbReference type="Gene3D" id="3.30.470.20">
    <property type="entry name" value="ATP-grasp fold, B domain"/>
    <property type="match status" value="1"/>
</dbReference>
<dbReference type="GO" id="GO:0036064">
    <property type="term" value="C:ciliary basal body"/>
    <property type="evidence" value="ECO:0007669"/>
    <property type="project" value="TreeGrafter"/>
</dbReference>
<proteinExistence type="predicted"/>
<gene>
    <name evidence="5" type="ORF">KFE25_013019</name>
</gene>
<evidence type="ECO:0000313" key="5">
    <source>
        <dbReference type="EMBL" id="KAG8459383.1"/>
    </source>
</evidence>
<evidence type="ECO:0000256" key="3">
    <source>
        <dbReference type="ARBA" id="ARBA00022840"/>
    </source>
</evidence>
<evidence type="ECO:0000256" key="2">
    <source>
        <dbReference type="ARBA" id="ARBA00022741"/>
    </source>
</evidence>
<name>A0A8J6C9F7_DIALT</name>
<evidence type="ECO:0000256" key="4">
    <source>
        <dbReference type="SAM" id="MobiDB-lite"/>
    </source>
</evidence>
<organism evidence="5 6">
    <name type="scientific">Diacronema lutheri</name>
    <name type="common">Unicellular marine alga</name>
    <name type="synonym">Monochrysis lutheri</name>
    <dbReference type="NCBI Taxonomy" id="2081491"/>
    <lineage>
        <taxon>Eukaryota</taxon>
        <taxon>Haptista</taxon>
        <taxon>Haptophyta</taxon>
        <taxon>Pavlovophyceae</taxon>
        <taxon>Pavlovales</taxon>
        <taxon>Pavlovaceae</taxon>
        <taxon>Diacronema</taxon>
    </lineage>
</organism>
<evidence type="ECO:0000256" key="1">
    <source>
        <dbReference type="ARBA" id="ARBA00022598"/>
    </source>
</evidence>
<keyword evidence="2" id="KW-0547">Nucleotide-binding</keyword>
<comment type="caution">
    <text evidence="5">The sequence shown here is derived from an EMBL/GenBank/DDBJ whole genome shotgun (WGS) entry which is preliminary data.</text>
</comment>
<evidence type="ECO:0008006" key="7">
    <source>
        <dbReference type="Google" id="ProtNLM"/>
    </source>
</evidence>
<protein>
    <recommendedName>
        <fullName evidence="7">Tubulin--tyrosine ligase-like protein 9</fullName>
    </recommendedName>
</protein>
<dbReference type="GO" id="GO:0070740">
    <property type="term" value="F:tubulin-glutamic acid ligase activity"/>
    <property type="evidence" value="ECO:0007669"/>
    <property type="project" value="TreeGrafter"/>
</dbReference>
<dbReference type="InterPro" id="IPR004344">
    <property type="entry name" value="TTL/TTLL_fam"/>
</dbReference>
<reference evidence="5" key="1">
    <citation type="submission" date="2021-05" db="EMBL/GenBank/DDBJ databases">
        <title>The genome of the haptophyte Pavlova lutheri (Diacronema luteri, Pavlovales) - a model for lipid biosynthesis in eukaryotic algae.</title>
        <authorList>
            <person name="Hulatt C.J."/>
            <person name="Posewitz M.C."/>
        </authorList>
    </citation>
    <scope>NUCLEOTIDE SEQUENCE</scope>
    <source>
        <strain evidence="5">NIVA-4/92</strain>
    </source>
</reference>
<sequence length="666" mass="74805">MVSASRRTGSDDGLKRGAAVGLTGALLVAAAYLTFSEPSASALGEHADDGYWAAPLAPSDGGAPARRGGARGPPDWEAIDARPRLDPSATWFRPRADRDGAPRAPRTFRTQSTRADWRVTVKGALELLGLVETNASDEFDVFWGSQWTDHATFFDVALRPHMQVNSIMGIASETLGDKELLGAMRSLCRARHGPAHCEHIPEIYTMPMELHGFKRATARHTYWVKKDKAQWGNKGVSFITRHDFLPHGDYTLQRYLMMPLLWRGFKFDMRLWVAIASVEPLRVYMLQDGWARVSSVRYNVSELHYGEPCMHLTLHYCMHAKAASLRIFQLNDAAFRSGLPRRAGGWVESLWPSLQRAVLKTIMMAWPVLVGYERHLLQRGQKSRRFSFLSFDAMFEWADPAEPPAPMILECNSNGFMMGSRIPNGWEYTVDALRLLGVAGYNRSAYQPAFGAVARATCDAWRCSADEADALQDLADESAHRGMYAHLWPPTQLARDAPHAAPFFHAGAGAGRWNELTLAFAQAYFERHGTAAEDASKLVTTEAVQTEGNRTQWDIFGVQDEWWQAKLAIKMHNRQLRESIMKAKGYFDDEEQPADDTWWIKDGKVLALRRWRSTVAQLLKSANATRASARRTLQIVNLEGKRAQAPQKVVFERLQRSISEGETVGW</sequence>
<dbReference type="Proteomes" id="UP000751190">
    <property type="component" value="Unassembled WGS sequence"/>
</dbReference>
<dbReference type="PROSITE" id="PS51221">
    <property type="entry name" value="TTL"/>
    <property type="match status" value="1"/>
</dbReference>
<dbReference type="AlphaFoldDB" id="A0A8J6C9F7"/>
<dbReference type="GO" id="GO:0015631">
    <property type="term" value="F:tubulin binding"/>
    <property type="evidence" value="ECO:0007669"/>
    <property type="project" value="TreeGrafter"/>
</dbReference>
<dbReference type="GO" id="GO:0000226">
    <property type="term" value="P:microtubule cytoskeleton organization"/>
    <property type="evidence" value="ECO:0007669"/>
    <property type="project" value="TreeGrafter"/>
</dbReference>
<accession>A0A8J6C9F7</accession>
<keyword evidence="6" id="KW-1185">Reference proteome</keyword>
<feature type="region of interest" description="Disordered" evidence="4">
    <location>
        <begin position="54"/>
        <end position="110"/>
    </location>
</feature>
<keyword evidence="1" id="KW-0436">Ligase</keyword>
<dbReference type="Pfam" id="PF03133">
    <property type="entry name" value="TTL"/>
    <property type="match status" value="1"/>
</dbReference>
<evidence type="ECO:0000313" key="6">
    <source>
        <dbReference type="Proteomes" id="UP000751190"/>
    </source>
</evidence>
<dbReference type="OrthoDB" id="202825at2759"/>